<evidence type="ECO:0000313" key="1">
    <source>
        <dbReference type="EMBL" id="OIP83781.1"/>
    </source>
</evidence>
<name>A0A1J5HF07_9BACT</name>
<accession>A0A1J5HF07</accession>
<sequence>MHKPTILITTPSHDDTTRYLSAWAKSIIKLAKVKKNNVVVLKNRQVNLKNFTSAVEKTQPSFIFFNGHGNKTTVTGHNNEPLVDADINVEILKDKVVYALSCQSAKMLGPKSIKHGTKTYIGYTEDFIFVYDTNKKKHPEKDKTAGYFLKTSNQIAVSLLEGKTTGQAYVDSQNAFRSNIKQLLTSDSQSQDSSMVRFLLWDQQHQVCLGNQDAVIQ</sequence>
<dbReference type="Proteomes" id="UP000183758">
    <property type="component" value="Unassembled WGS sequence"/>
</dbReference>
<reference evidence="1 2" key="1">
    <citation type="journal article" date="2016" name="Environ. Microbiol.">
        <title>Genomic resolution of a cold subsurface aquifer community provides metabolic insights for novel microbes adapted to high CO concentrations.</title>
        <authorList>
            <person name="Probst A.J."/>
            <person name="Castelle C.J."/>
            <person name="Singh A."/>
            <person name="Brown C.T."/>
            <person name="Anantharaman K."/>
            <person name="Sharon I."/>
            <person name="Hug L.A."/>
            <person name="Burstein D."/>
            <person name="Emerson J.B."/>
            <person name="Thomas B.C."/>
            <person name="Banfield J.F."/>
        </authorList>
    </citation>
    <scope>NUCLEOTIDE SEQUENCE [LARGE SCALE GENOMIC DNA]</scope>
    <source>
        <strain evidence="1">CG2_30_33_16</strain>
    </source>
</reference>
<dbReference type="EMBL" id="MNZM01000075">
    <property type="protein sequence ID" value="OIP83781.1"/>
    <property type="molecule type" value="Genomic_DNA"/>
</dbReference>
<organism evidence="1 2">
    <name type="scientific">Candidatus Roizmanbacteria bacterium CG2_30_33_16</name>
    <dbReference type="NCBI Taxonomy" id="1805340"/>
    <lineage>
        <taxon>Bacteria</taxon>
        <taxon>Candidatus Roizmaniibacteriota</taxon>
    </lineage>
</organism>
<evidence type="ECO:0000313" key="2">
    <source>
        <dbReference type="Proteomes" id="UP000183758"/>
    </source>
</evidence>
<evidence type="ECO:0008006" key="3">
    <source>
        <dbReference type="Google" id="ProtNLM"/>
    </source>
</evidence>
<dbReference type="AlphaFoldDB" id="A0A1J5HF07"/>
<protein>
    <recommendedName>
        <fullName evidence="3">CHAT domain-containing protein</fullName>
    </recommendedName>
</protein>
<gene>
    <name evidence="1" type="ORF">AUK04_03050</name>
</gene>
<comment type="caution">
    <text evidence="1">The sequence shown here is derived from an EMBL/GenBank/DDBJ whole genome shotgun (WGS) entry which is preliminary data.</text>
</comment>
<proteinExistence type="predicted"/>